<reference evidence="1 2" key="1">
    <citation type="submission" date="2021-06" db="EMBL/GenBank/DDBJ databases">
        <authorList>
            <person name="Palmer J.M."/>
        </authorList>
    </citation>
    <scope>NUCLEOTIDE SEQUENCE [LARGE SCALE GENOMIC DNA]</scope>
    <source>
        <strain evidence="1 2">AS_MEX2019</strain>
        <tissue evidence="1">Muscle</tissue>
    </source>
</reference>
<comment type="caution">
    <text evidence="1">The sequence shown here is derived from an EMBL/GenBank/DDBJ whole genome shotgun (WGS) entry which is preliminary data.</text>
</comment>
<name>A0ABV1A9A7_9TELE</name>
<sequence>MIACQSSGLSVLDSSQEEAQVTAAPLTARKNTEPALCLGTNTGSDLAAKSDFLKLILDTKKAATGHRTTAGGNRDLQQRTPAQREVGNLMEGMKTYPTCFLILKSFRRISKGPGNINITAARMLGFCWVSLDRKTFYPI</sequence>
<gene>
    <name evidence="1" type="ORF">AMECASPLE_019027</name>
</gene>
<protein>
    <submittedName>
        <fullName evidence="1">Uncharacterized protein</fullName>
    </submittedName>
</protein>
<dbReference type="Proteomes" id="UP001469553">
    <property type="component" value="Unassembled WGS sequence"/>
</dbReference>
<keyword evidence="2" id="KW-1185">Reference proteome</keyword>
<evidence type="ECO:0000313" key="1">
    <source>
        <dbReference type="EMBL" id="MEQ2315132.1"/>
    </source>
</evidence>
<evidence type="ECO:0000313" key="2">
    <source>
        <dbReference type="Proteomes" id="UP001469553"/>
    </source>
</evidence>
<dbReference type="EMBL" id="JAHRIP010086150">
    <property type="protein sequence ID" value="MEQ2315132.1"/>
    <property type="molecule type" value="Genomic_DNA"/>
</dbReference>
<proteinExistence type="predicted"/>
<accession>A0ABV1A9A7</accession>
<organism evidence="1 2">
    <name type="scientific">Ameca splendens</name>
    <dbReference type="NCBI Taxonomy" id="208324"/>
    <lineage>
        <taxon>Eukaryota</taxon>
        <taxon>Metazoa</taxon>
        <taxon>Chordata</taxon>
        <taxon>Craniata</taxon>
        <taxon>Vertebrata</taxon>
        <taxon>Euteleostomi</taxon>
        <taxon>Actinopterygii</taxon>
        <taxon>Neopterygii</taxon>
        <taxon>Teleostei</taxon>
        <taxon>Neoteleostei</taxon>
        <taxon>Acanthomorphata</taxon>
        <taxon>Ovalentaria</taxon>
        <taxon>Atherinomorphae</taxon>
        <taxon>Cyprinodontiformes</taxon>
        <taxon>Goodeidae</taxon>
        <taxon>Ameca</taxon>
    </lineage>
</organism>